<evidence type="ECO:0000256" key="2">
    <source>
        <dbReference type="PIRSR" id="PIRSR001359-2"/>
    </source>
</evidence>
<organism evidence="4 5">
    <name type="scientific">Megamonas rupellensis</name>
    <dbReference type="NCBI Taxonomy" id="491921"/>
    <lineage>
        <taxon>Bacteria</taxon>
        <taxon>Bacillati</taxon>
        <taxon>Bacillota</taxon>
        <taxon>Negativicutes</taxon>
        <taxon>Selenomonadales</taxon>
        <taxon>Selenomonadaceae</taxon>
        <taxon>Megamonas</taxon>
    </lineage>
</organism>
<evidence type="ECO:0000256" key="1">
    <source>
        <dbReference type="PIRSR" id="PIRSR001359-1"/>
    </source>
</evidence>
<feature type="binding site" evidence="3">
    <location>
        <position position="103"/>
    </location>
    <ligand>
        <name>Zn(2+)</name>
        <dbReference type="ChEBI" id="CHEBI:29105"/>
        <label>2</label>
    </ligand>
</feature>
<keyword evidence="3" id="KW-0862">Zinc</keyword>
<dbReference type="GO" id="GO:0008270">
    <property type="term" value="F:zinc ion binding"/>
    <property type="evidence" value="ECO:0007669"/>
    <property type="project" value="InterPro"/>
</dbReference>
<evidence type="ECO:0000256" key="3">
    <source>
        <dbReference type="PIRSR" id="PIRSR001359-3"/>
    </source>
</evidence>
<dbReference type="GO" id="GO:0005975">
    <property type="term" value="P:carbohydrate metabolic process"/>
    <property type="evidence" value="ECO:0007669"/>
    <property type="project" value="InterPro"/>
</dbReference>
<keyword evidence="3" id="KW-0479">Metal-binding</keyword>
<feature type="binding site" evidence="3">
    <location>
        <position position="204"/>
    </location>
    <ligand>
        <name>Zn(2+)</name>
        <dbReference type="ChEBI" id="CHEBI:29105"/>
        <label>1</label>
        <note>catalytic</note>
    </ligand>
</feature>
<dbReference type="AlphaFoldDB" id="A0A412CCJ5"/>
<dbReference type="InterPro" id="IPR013785">
    <property type="entry name" value="Aldolase_TIM"/>
</dbReference>
<dbReference type="Proteomes" id="UP000286147">
    <property type="component" value="Unassembled WGS sequence"/>
</dbReference>
<dbReference type="EMBL" id="QRTP01000030">
    <property type="protein sequence ID" value="RGQ79356.1"/>
    <property type="molecule type" value="Genomic_DNA"/>
</dbReference>
<sequence>MLINLQEILSMAEKTNSAIGSYNVYNLETILAIKEAANLTKQPAIIAFGESYISHSPIKVISNIVHTLFEDSSIPIALHLDHAKDFDIIAQAIDCGFTSVMYDGSRLPLTENIDNTKKIIELAHYNNVSVEGELGYLNNEDGSGHISQNYTSIDDAINYTQSTQVDALAIAIGNAHGLYKSKPNLNFKQLIKLNHVTPCPLVLHGSSGISNNDLIKAITLGIRKFNINTEISTTAVQATREFLASNPFDINPNLRFENVLKNARLEMTNKIIEYMKIFANKEDIS</sequence>
<feature type="binding site" evidence="2">
    <location>
        <position position="177"/>
    </location>
    <ligand>
        <name>dihydroxyacetone phosphate</name>
        <dbReference type="ChEBI" id="CHEBI:57642"/>
    </ligand>
</feature>
<comment type="cofactor">
    <cofactor evidence="3">
        <name>Zn(2+)</name>
        <dbReference type="ChEBI" id="CHEBI:29105"/>
    </cofactor>
    <text evidence="3">Binds 2 Zn(2+) ions per subunit. One is catalytic and the other provides a structural contribution.</text>
</comment>
<accession>A0A412CCJ5</accession>
<feature type="binding site" evidence="3">
    <location>
        <position position="82"/>
    </location>
    <ligand>
        <name>Zn(2+)</name>
        <dbReference type="ChEBI" id="CHEBI:29105"/>
        <label>1</label>
        <note>catalytic</note>
    </ligand>
</feature>
<comment type="caution">
    <text evidence="4">The sequence shown here is derived from an EMBL/GenBank/DDBJ whole genome shotgun (WGS) entry which is preliminary data.</text>
</comment>
<reference evidence="4 5" key="1">
    <citation type="submission" date="2018-08" db="EMBL/GenBank/DDBJ databases">
        <title>A genome reference for cultivated species of the human gut microbiota.</title>
        <authorList>
            <person name="Zou Y."/>
            <person name="Xue W."/>
            <person name="Luo G."/>
        </authorList>
    </citation>
    <scope>NUCLEOTIDE SEQUENCE [LARGE SCALE GENOMIC DNA]</scope>
    <source>
        <strain evidence="4 5">AF27-12</strain>
    </source>
</reference>
<gene>
    <name evidence="4" type="ORF">DWY77_09770</name>
</gene>
<dbReference type="SUPFAM" id="SSF51569">
    <property type="entry name" value="Aldolase"/>
    <property type="match status" value="1"/>
</dbReference>
<dbReference type="PANTHER" id="PTHR30304">
    <property type="entry name" value="D-TAGATOSE-1,6-BISPHOSPHATE ALDOLASE"/>
    <property type="match status" value="1"/>
</dbReference>
<dbReference type="RefSeq" id="WP_118036331.1">
    <property type="nucleotide sequence ID" value="NZ_QRTP01000030.1"/>
</dbReference>
<dbReference type="PIRSF" id="PIRSF001359">
    <property type="entry name" value="F_bP_aldolase_II"/>
    <property type="match status" value="1"/>
</dbReference>
<feature type="binding site" evidence="3">
    <location>
        <position position="176"/>
    </location>
    <ligand>
        <name>Zn(2+)</name>
        <dbReference type="ChEBI" id="CHEBI:29105"/>
        <label>1</label>
        <note>catalytic</note>
    </ligand>
</feature>
<feature type="active site" description="Proton donor" evidence="1">
    <location>
        <position position="81"/>
    </location>
</feature>
<evidence type="ECO:0000313" key="4">
    <source>
        <dbReference type="EMBL" id="RGQ79356.1"/>
    </source>
</evidence>
<feature type="binding site" evidence="3">
    <location>
        <position position="133"/>
    </location>
    <ligand>
        <name>Zn(2+)</name>
        <dbReference type="ChEBI" id="CHEBI:29105"/>
        <label>2</label>
    </ligand>
</feature>
<dbReference type="PANTHER" id="PTHR30304:SF0">
    <property type="entry name" value="D-TAGATOSE-1,6-BISPHOSPHATE ALDOLASE SUBUNIT GATY-RELATED"/>
    <property type="match status" value="1"/>
</dbReference>
<feature type="binding site" evidence="2">
    <location>
        <begin position="205"/>
        <end position="207"/>
    </location>
    <ligand>
        <name>dihydroxyacetone phosphate</name>
        <dbReference type="ChEBI" id="CHEBI:57642"/>
    </ligand>
</feature>
<protein>
    <submittedName>
        <fullName evidence="4">Ketose-bisphosphate aldolase</fullName>
    </submittedName>
</protein>
<dbReference type="InterPro" id="IPR000771">
    <property type="entry name" value="FBA_II"/>
</dbReference>
<dbReference type="NCBIfam" id="TIGR00167">
    <property type="entry name" value="cbbA"/>
    <property type="match status" value="1"/>
</dbReference>
<feature type="binding site" evidence="2">
    <location>
        <begin position="226"/>
        <end position="229"/>
    </location>
    <ligand>
        <name>dihydroxyacetone phosphate</name>
        <dbReference type="ChEBI" id="CHEBI:57642"/>
    </ligand>
</feature>
<dbReference type="Pfam" id="PF01116">
    <property type="entry name" value="F_bP_aldolase"/>
    <property type="match status" value="1"/>
</dbReference>
<dbReference type="Gene3D" id="3.20.20.70">
    <property type="entry name" value="Aldolase class I"/>
    <property type="match status" value="1"/>
</dbReference>
<proteinExistence type="predicted"/>
<dbReference type="InterPro" id="IPR050246">
    <property type="entry name" value="Class_II_FBP_aldolase"/>
</dbReference>
<evidence type="ECO:0000313" key="5">
    <source>
        <dbReference type="Proteomes" id="UP000286147"/>
    </source>
</evidence>
<dbReference type="GO" id="GO:0016832">
    <property type="term" value="F:aldehyde-lyase activity"/>
    <property type="evidence" value="ECO:0007669"/>
    <property type="project" value="InterPro"/>
</dbReference>
<dbReference type="CDD" id="cd00947">
    <property type="entry name" value="TBP_aldolase_IIB"/>
    <property type="match status" value="1"/>
</dbReference>
<name>A0A412CCJ5_9FIRM</name>